<gene>
    <name evidence="3" type="ORF">E1293_05580</name>
</gene>
<organism evidence="3 4">
    <name type="scientific">Actinomadura darangshiensis</name>
    <dbReference type="NCBI Taxonomy" id="705336"/>
    <lineage>
        <taxon>Bacteria</taxon>
        <taxon>Bacillati</taxon>
        <taxon>Actinomycetota</taxon>
        <taxon>Actinomycetes</taxon>
        <taxon>Streptosporangiales</taxon>
        <taxon>Thermomonosporaceae</taxon>
        <taxon>Actinomadura</taxon>
    </lineage>
</organism>
<proteinExistence type="inferred from homology"/>
<evidence type="ECO:0000313" key="3">
    <source>
        <dbReference type="EMBL" id="TDD88872.1"/>
    </source>
</evidence>
<evidence type="ECO:0000313" key="4">
    <source>
        <dbReference type="Proteomes" id="UP000295578"/>
    </source>
</evidence>
<dbReference type="Pfam" id="PF13279">
    <property type="entry name" value="4HBT_2"/>
    <property type="match status" value="1"/>
</dbReference>
<dbReference type="GO" id="GO:0047617">
    <property type="term" value="F:fatty acyl-CoA hydrolase activity"/>
    <property type="evidence" value="ECO:0007669"/>
    <property type="project" value="TreeGrafter"/>
</dbReference>
<comment type="similarity">
    <text evidence="1">Belongs to the 4-hydroxybenzoyl-CoA thioesterase family.</text>
</comment>
<evidence type="ECO:0000256" key="1">
    <source>
        <dbReference type="ARBA" id="ARBA00005953"/>
    </source>
</evidence>
<dbReference type="PANTHER" id="PTHR31793">
    <property type="entry name" value="4-HYDROXYBENZOYL-COA THIOESTERASE FAMILY MEMBER"/>
    <property type="match status" value="1"/>
</dbReference>
<dbReference type="PIRSF" id="PIRSF003230">
    <property type="entry name" value="YbgC"/>
    <property type="match status" value="1"/>
</dbReference>
<dbReference type="Proteomes" id="UP000295578">
    <property type="component" value="Unassembled WGS sequence"/>
</dbReference>
<dbReference type="InterPro" id="IPR006684">
    <property type="entry name" value="YbgC/YbaW"/>
</dbReference>
<keyword evidence="2" id="KW-0378">Hydrolase</keyword>
<dbReference type="PANTHER" id="PTHR31793:SF37">
    <property type="entry name" value="ACYL-COA THIOESTER HYDROLASE YBGC"/>
    <property type="match status" value="1"/>
</dbReference>
<accession>A0A4R5BX31</accession>
<sequence>MNLSTYKGANVPDEPLHRVTFRLSYGDCDPAGIVYYANYQRWMERTHTEWWFLQGLRFDELPSRLGVAVVTRASSAEYERTITLFDQIECRLYASRLGRTSFTMRADFIREDATRASTASLTLVCVDPSTPEKPVPVPEPMRRLLMDGGAEPGRC</sequence>
<reference evidence="3 4" key="1">
    <citation type="submission" date="2019-03" db="EMBL/GenBank/DDBJ databases">
        <title>Draft genome sequences of novel Actinobacteria.</title>
        <authorList>
            <person name="Sahin N."/>
            <person name="Ay H."/>
            <person name="Saygin H."/>
        </authorList>
    </citation>
    <scope>NUCLEOTIDE SEQUENCE [LARGE SCALE GENOMIC DNA]</scope>
    <source>
        <strain evidence="3 4">DSM 45941</strain>
    </source>
</reference>
<evidence type="ECO:0000256" key="2">
    <source>
        <dbReference type="ARBA" id="ARBA00022801"/>
    </source>
</evidence>
<dbReference type="InterPro" id="IPR050563">
    <property type="entry name" value="4-hydroxybenzoyl-CoA_TE"/>
</dbReference>
<dbReference type="InterPro" id="IPR029069">
    <property type="entry name" value="HotDog_dom_sf"/>
</dbReference>
<keyword evidence="4" id="KW-1185">Reference proteome</keyword>
<dbReference type="OrthoDB" id="4773251at2"/>
<dbReference type="CDD" id="cd00586">
    <property type="entry name" value="4HBT"/>
    <property type="match status" value="1"/>
</dbReference>
<dbReference type="AlphaFoldDB" id="A0A4R5BX31"/>
<dbReference type="Gene3D" id="3.10.129.10">
    <property type="entry name" value="Hotdog Thioesterase"/>
    <property type="match status" value="1"/>
</dbReference>
<name>A0A4R5BX31_9ACTN</name>
<dbReference type="SUPFAM" id="SSF54637">
    <property type="entry name" value="Thioesterase/thiol ester dehydrase-isomerase"/>
    <property type="match status" value="1"/>
</dbReference>
<dbReference type="EMBL" id="SMKY01000015">
    <property type="protein sequence ID" value="TDD88872.1"/>
    <property type="molecule type" value="Genomic_DNA"/>
</dbReference>
<protein>
    <submittedName>
        <fullName evidence="3">Acyl-CoA thioesterase</fullName>
    </submittedName>
</protein>
<comment type="caution">
    <text evidence="3">The sequence shown here is derived from an EMBL/GenBank/DDBJ whole genome shotgun (WGS) entry which is preliminary data.</text>
</comment>